<name>A0A9P6AIM6_9AGAM</name>
<evidence type="ECO:0000313" key="2">
    <source>
        <dbReference type="EMBL" id="KAF9506428.1"/>
    </source>
</evidence>
<dbReference type="OrthoDB" id="3226064at2759"/>
<dbReference type="Gene3D" id="1.20.1280.50">
    <property type="match status" value="1"/>
</dbReference>
<comment type="caution">
    <text evidence="2">The sequence shown here is derived from an EMBL/GenBank/DDBJ whole genome shotgun (WGS) entry which is preliminary data.</text>
</comment>
<sequence length="289" mass="33571">MVLQRSTHLLRLPTEVSERIIVASEYREVARLSQTCRYLYSLIYQREDDDHIWRSLFLNTFDEPRKHNESYDWKLQYTRRIKAAHVLRLVRERYESMEEPWDNTAKKVWDDELIEAFQACAATLRSARPGTTGGDMEFQEFSGSLNLLWVNQNAGAHITYFWPWLLPSEKIAGHELERIPDTSWLASVFMTQIGARWRLMHLAGVRQELSIPNTTDTFVATRLAARAYVYDLRNYRPDTDYGPWHTVERLASSSSGESQHLEGTAPLQRKSWKSIGSTCTQYSQSSSGI</sequence>
<dbReference type="SUPFAM" id="SSF81383">
    <property type="entry name" value="F-box domain"/>
    <property type="match status" value="1"/>
</dbReference>
<evidence type="ECO:0000313" key="3">
    <source>
        <dbReference type="Proteomes" id="UP000886523"/>
    </source>
</evidence>
<evidence type="ECO:0000259" key="1">
    <source>
        <dbReference type="PROSITE" id="PS50181"/>
    </source>
</evidence>
<feature type="domain" description="F-box" evidence="1">
    <location>
        <begin position="6"/>
        <end position="56"/>
    </location>
</feature>
<dbReference type="EMBL" id="MU129111">
    <property type="protein sequence ID" value="KAF9506428.1"/>
    <property type="molecule type" value="Genomic_DNA"/>
</dbReference>
<dbReference type="AlphaFoldDB" id="A0A9P6AIM6"/>
<organism evidence="2 3">
    <name type="scientific">Hydnum rufescens UP504</name>
    <dbReference type="NCBI Taxonomy" id="1448309"/>
    <lineage>
        <taxon>Eukaryota</taxon>
        <taxon>Fungi</taxon>
        <taxon>Dikarya</taxon>
        <taxon>Basidiomycota</taxon>
        <taxon>Agaricomycotina</taxon>
        <taxon>Agaricomycetes</taxon>
        <taxon>Cantharellales</taxon>
        <taxon>Hydnaceae</taxon>
        <taxon>Hydnum</taxon>
    </lineage>
</organism>
<proteinExistence type="predicted"/>
<dbReference type="InterPro" id="IPR036047">
    <property type="entry name" value="F-box-like_dom_sf"/>
</dbReference>
<protein>
    <recommendedName>
        <fullName evidence="1">F-box domain-containing protein</fullName>
    </recommendedName>
</protein>
<dbReference type="InterPro" id="IPR001810">
    <property type="entry name" value="F-box_dom"/>
</dbReference>
<dbReference type="Pfam" id="PF12937">
    <property type="entry name" value="F-box-like"/>
    <property type="match status" value="1"/>
</dbReference>
<keyword evidence="3" id="KW-1185">Reference proteome</keyword>
<accession>A0A9P6AIM6</accession>
<reference evidence="2" key="1">
    <citation type="journal article" date="2020" name="Nat. Commun.">
        <title>Large-scale genome sequencing of mycorrhizal fungi provides insights into the early evolution of symbiotic traits.</title>
        <authorList>
            <person name="Miyauchi S."/>
            <person name="Kiss E."/>
            <person name="Kuo A."/>
            <person name="Drula E."/>
            <person name="Kohler A."/>
            <person name="Sanchez-Garcia M."/>
            <person name="Morin E."/>
            <person name="Andreopoulos B."/>
            <person name="Barry K.W."/>
            <person name="Bonito G."/>
            <person name="Buee M."/>
            <person name="Carver A."/>
            <person name="Chen C."/>
            <person name="Cichocki N."/>
            <person name="Clum A."/>
            <person name="Culley D."/>
            <person name="Crous P.W."/>
            <person name="Fauchery L."/>
            <person name="Girlanda M."/>
            <person name="Hayes R.D."/>
            <person name="Keri Z."/>
            <person name="LaButti K."/>
            <person name="Lipzen A."/>
            <person name="Lombard V."/>
            <person name="Magnuson J."/>
            <person name="Maillard F."/>
            <person name="Murat C."/>
            <person name="Nolan M."/>
            <person name="Ohm R.A."/>
            <person name="Pangilinan J."/>
            <person name="Pereira M.F."/>
            <person name="Perotto S."/>
            <person name="Peter M."/>
            <person name="Pfister S."/>
            <person name="Riley R."/>
            <person name="Sitrit Y."/>
            <person name="Stielow J.B."/>
            <person name="Szollosi G."/>
            <person name="Zifcakova L."/>
            <person name="Stursova M."/>
            <person name="Spatafora J.W."/>
            <person name="Tedersoo L."/>
            <person name="Vaario L.M."/>
            <person name="Yamada A."/>
            <person name="Yan M."/>
            <person name="Wang P."/>
            <person name="Xu J."/>
            <person name="Bruns T."/>
            <person name="Baldrian P."/>
            <person name="Vilgalys R."/>
            <person name="Dunand C."/>
            <person name="Henrissat B."/>
            <person name="Grigoriev I.V."/>
            <person name="Hibbett D."/>
            <person name="Nagy L.G."/>
            <person name="Martin F.M."/>
        </authorList>
    </citation>
    <scope>NUCLEOTIDE SEQUENCE</scope>
    <source>
        <strain evidence="2">UP504</strain>
    </source>
</reference>
<dbReference type="PROSITE" id="PS50181">
    <property type="entry name" value="FBOX"/>
    <property type="match status" value="1"/>
</dbReference>
<gene>
    <name evidence="2" type="ORF">BS47DRAFT_433675</name>
</gene>
<dbReference type="Proteomes" id="UP000886523">
    <property type="component" value="Unassembled WGS sequence"/>
</dbReference>